<keyword evidence="2" id="KW-0282">Flagellum</keyword>
<protein>
    <submittedName>
        <fullName evidence="2">Flagellar motor protein</fullName>
    </submittedName>
</protein>
<dbReference type="EMBL" id="JTCM02000077">
    <property type="protein sequence ID" value="NEU75655.1"/>
    <property type="molecule type" value="Genomic_DNA"/>
</dbReference>
<gene>
    <name evidence="2" type="ORF">PI95_024610</name>
</gene>
<dbReference type="Gene3D" id="3.30.1330.60">
    <property type="entry name" value="OmpA-like domain"/>
    <property type="match status" value="1"/>
</dbReference>
<organism evidence="2 3">
    <name type="scientific">Hassallia byssoidea VB512170</name>
    <dbReference type="NCBI Taxonomy" id="1304833"/>
    <lineage>
        <taxon>Bacteria</taxon>
        <taxon>Bacillati</taxon>
        <taxon>Cyanobacteriota</taxon>
        <taxon>Cyanophyceae</taxon>
        <taxon>Nostocales</taxon>
        <taxon>Tolypothrichaceae</taxon>
        <taxon>Hassallia</taxon>
    </lineage>
</organism>
<keyword evidence="1" id="KW-0812">Transmembrane</keyword>
<feature type="transmembrane region" description="Helical" evidence="1">
    <location>
        <begin position="23"/>
        <end position="44"/>
    </location>
</feature>
<keyword evidence="2" id="KW-0969">Cilium</keyword>
<comment type="caution">
    <text evidence="2">The sequence shown here is derived from an EMBL/GenBank/DDBJ whole genome shotgun (WGS) entry which is preliminary data.</text>
</comment>
<accession>A0A846HE86</accession>
<keyword evidence="3" id="KW-1185">Reference proteome</keyword>
<dbReference type="Proteomes" id="UP000031549">
    <property type="component" value="Unassembled WGS sequence"/>
</dbReference>
<keyword evidence="1" id="KW-0472">Membrane</keyword>
<dbReference type="AlphaFoldDB" id="A0A846HE86"/>
<name>A0A846HE86_9CYAN</name>
<keyword evidence="1" id="KW-1133">Transmembrane helix</keyword>
<dbReference type="SUPFAM" id="SSF103088">
    <property type="entry name" value="OmpA-like"/>
    <property type="match status" value="1"/>
</dbReference>
<reference evidence="2 3" key="1">
    <citation type="journal article" date="2015" name="Genome Announc.">
        <title>Draft Genome Sequence of Cyanobacterium Hassallia byssoidea Strain VB512170, Isolated from Monuments in India.</title>
        <authorList>
            <person name="Singh D."/>
            <person name="Chandrababunaidu M.M."/>
            <person name="Panda A."/>
            <person name="Sen D."/>
            <person name="Bhattacharyya S."/>
            <person name="Adhikary S.P."/>
            <person name="Tripathy S."/>
        </authorList>
    </citation>
    <scope>NUCLEOTIDE SEQUENCE [LARGE SCALE GENOMIC DNA]</scope>
    <source>
        <strain evidence="2 3">VB512170</strain>
    </source>
</reference>
<keyword evidence="2" id="KW-0966">Cell projection</keyword>
<proteinExistence type="predicted"/>
<dbReference type="RefSeq" id="WP_039748818.1">
    <property type="nucleotide sequence ID" value="NZ_JTCM02000077.1"/>
</dbReference>
<dbReference type="InterPro" id="IPR036737">
    <property type="entry name" value="OmpA-like_sf"/>
</dbReference>
<sequence>MPRRSRNTHYNEDLNIWSAFTDLMSNAFMILLFLLLIASAKYTISQISKNKNTGTPPILLIKDENYRFDPGSAEIPRAMSDYIRNKIVPDIEKNTKNFQINTVEIIGHTDEESIGSTASNLDQNLEKVASGEITVGNLKAGSNADLGLMRSLAVVRVLLDIQKQQGRMQGINLRAYSAAQLILPNGGFAPIPKNQRQGDATRRRIEIRFTRLGEVTEVK</sequence>
<evidence type="ECO:0000256" key="1">
    <source>
        <dbReference type="SAM" id="Phobius"/>
    </source>
</evidence>
<evidence type="ECO:0000313" key="3">
    <source>
        <dbReference type="Proteomes" id="UP000031549"/>
    </source>
</evidence>
<evidence type="ECO:0000313" key="2">
    <source>
        <dbReference type="EMBL" id="NEU75655.1"/>
    </source>
</evidence>